<feature type="transmembrane region" description="Helical" evidence="2">
    <location>
        <begin position="12"/>
        <end position="34"/>
    </location>
</feature>
<evidence type="ECO:0000313" key="3">
    <source>
        <dbReference type="EMBL" id="ERJ93685.1"/>
    </source>
</evidence>
<reference evidence="3 4" key="1">
    <citation type="submission" date="2013-08" db="EMBL/GenBank/DDBJ databases">
        <authorList>
            <person name="Weinstock G."/>
            <person name="Sodergren E."/>
            <person name="Wylie T."/>
            <person name="Fulton L."/>
            <person name="Fulton R."/>
            <person name="Fronick C."/>
            <person name="O'Laughlin M."/>
            <person name="Godfrey J."/>
            <person name="Miner T."/>
            <person name="Herter B."/>
            <person name="Appelbaum E."/>
            <person name="Cordes M."/>
            <person name="Lek S."/>
            <person name="Wollam A."/>
            <person name="Pepin K.H."/>
            <person name="Palsikar V.B."/>
            <person name="Mitreva M."/>
            <person name="Wilson R.K."/>
        </authorList>
    </citation>
    <scope>NUCLEOTIDE SEQUENCE [LARGE SCALE GENOMIC DNA]</scope>
    <source>
        <strain evidence="3 4">ATCC 700332</strain>
    </source>
</reference>
<name>A0ABN0P051_TRELE</name>
<dbReference type="RefSeq" id="WP_021686998.1">
    <property type="nucleotide sequence ID" value="NZ_KI260564.1"/>
</dbReference>
<gene>
    <name evidence="3" type="ORF">HMPREF9193_00779</name>
</gene>
<feature type="compositionally biased region" description="Gly residues" evidence="1">
    <location>
        <begin position="43"/>
        <end position="56"/>
    </location>
</feature>
<keyword evidence="2" id="KW-0812">Transmembrane</keyword>
<evidence type="ECO:0000256" key="2">
    <source>
        <dbReference type="SAM" id="Phobius"/>
    </source>
</evidence>
<evidence type="ECO:0008006" key="5">
    <source>
        <dbReference type="Google" id="ProtNLM"/>
    </source>
</evidence>
<keyword evidence="4" id="KW-1185">Reference proteome</keyword>
<comment type="caution">
    <text evidence="3">The sequence shown here is derived from an EMBL/GenBank/DDBJ whole genome shotgun (WGS) entry which is preliminary data.</text>
</comment>
<evidence type="ECO:0000256" key="1">
    <source>
        <dbReference type="SAM" id="MobiDB-lite"/>
    </source>
</evidence>
<dbReference type="Proteomes" id="UP000016649">
    <property type="component" value="Unassembled WGS sequence"/>
</dbReference>
<dbReference type="EMBL" id="AWVH01000023">
    <property type="protein sequence ID" value="ERJ93685.1"/>
    <property type="molecule type" value="Genomic_DNA"/>
</dbReference>
<feature type="region of interest" description="Disordered" evidence="1">
    <location>
        <begin position="40"/>
        <end position="64"/>
    </location>
</feature>
<proteinExistence type="predicted"/>
<keyword evidence="2" id="KW-0472">Membrane</keyword>
<protein>
    <recommendedName>
        <fullName evidence="5">Lipoprotein</fullName>
    </recommendedName>
</protein>
<organism evidence="3 4">
    <name type="scientific">Treponema lecithinolyticum ATCC 700332</name>
    <dbReference type="NCBI Taxonomy" id="1321815"/>
    <lineage>
        <taxon>Bacteria</taxon>
        <taxon>Pseudomonadati</taxon>
        <taxon>Spirochaetota</taxon>
        <taxon>Spirochaetia</taxon>
        <taxon>Spirochaetales</taxon>
        <taxon>Treponemataceae</taxon>
        <taxon>Treponema</taxon>
    </lineage>
</organism>
<sequence>MKSVGKNNYGFYALALICFVCAACTAPFLSPYYVQQQNRAANEGGGSQPPDWGGGDPIPPEQPLDPGKISMFSVLLPDGFIAEPKGDTTVHTQLAAKLNASDGFPFATFSTEKFSTWKFRSNFSASNVPEPKYDGEIEWKAAPESGNPERQQYGDGNESASAGGNSISSMTYYRYCGKNPFNLYTNEEYEVYGKDGKPTGTKEARMKRFIFYRFTGKGGGIVWLDNYIVAVDTYAKLVFAFAKPIQFKSVAGNQVPTKWAPVDAVSTGPGGKKYRFYEYDPAGYIAEDGSFYMSDTYKGNLANGNYDPAFTGKSPYLGYVGDAQKPAIQISNIALKNISIKDVGGDYPLGGSSNQAEFKYELKARYNNEEWYTFATNNGKKLSINVGTQKELAGNYLQEIEKPAEGSHSITISADIWEVDPLAGNSDDVIIKHEKPLFTVSYDNVTEAWNITGNSVQHYSDGDGEWKVTSVAMNEVQNGKKSTMKIGISAYIWDWVGVFKKAGWGDMELSFDVEWKNKK</sequence>
<accession>A0ABN0P051</accession>
<keyword evidence="2" id="KW-1133">Transmembrane helix</keyword>
<evidence type="ECO:0000313" key="4">
    <source>
        <dbReference type="Proteomes" id="UP000016649"/>
    </source>
</evidence>